<evidence type="ECO:0000256" key="1">
    <source>
        <dbReference type="SAM" id="SignalP"/>
    </source>
</evidence>
<keyword evidence="4" id="KW-0645">Protease</keyword>
<dbReference type="OrthoDB" id="10249433at2759"/>
<dbReference type="Pfam" id="PF08386">
    <property type="entry name" value="Abhydrolase_4"/>
    <property type="match status" value="1"/>
</dbReference>
<dbReference type="Proteomes" id="UP000076874">
    <property type="component" value="Unassembled WGS sequence"/>
</dbReference>
<keyword evidence="1" id="KW-0732">Signal</keyword>
<dbReference type="InterPro" id="IPR013595">
    <property type="entry name" value="Pept_S33_TAP-like_C"/>
</dbReference>
<feature type="domain" description="Peptidase S33 tripeptidyl aminopeptidase-like C-terminal" evidence="3">
    <location>
        <begin position="418"/>
        <end position="511"/>
    </location>
</feature>
<dbReference type="GO" id="GO:0008233">
    <property type="term" value="F:peptidase activity"/>
    <property type="evidence" value="ECO:0007669"/>
    <property type="project" value="UniProtKB-KW"/>
</dbReference>
<keyword evidence="5" id="KW-1185">Reference proteome</keyword>
<keyword evidence="4" id="KW-0378">Hydrolase</keyword>
<dbReference type="GO" id="GO:0006508">
    <property type="term" value="P:proteolysis"/>
    <property type="evidence" value="ECO:0007669"/>
    <property type="project" value="UniProtKB-KW"/>
</dbReference>
<feature type="signal peptide" evidence="1">
    <location>
        <begin position="1"/>
        <end position="19"/>
    </location>
</feature>
<protein>
    <submittedName>
        <fullName evidence="4">Protease</fullName>
    </submittedName>
</protein>
<name>A0A167LSI3_9HYPO</name>
<dbReference type="SUPFAM" id="SSF53474">
    <property type="entry name" value="alpha/beta-Hydrolases"/>
    <property type="match status" value="1"/>
</dbReference>
<comment type="caution">
    <text evidence="4">The sequence shown here is derived from an EMBL/GenBank/DDBJ whole genome shotgun (WGS) entry which is preliminary data.</text>
</comment>
<evidence type="ECO:0000313" key="5">
    <source>
        <dbReference type="Proteomes" id="UP000076874"/>
    </source>
</evidence>
<gene>
    <name evidence="4" type="ORF">SPI_09375</name>
</gene>
<dbReference type="AlphaFoldDB" id="A0A167LSI3"/>
<dbReference type="Gene3D" id="3.40.50.1820">
    <property type="entry name" value="alpha/beta hydrolase"/>
    <property type="match status" value="1"/>
</dbReference>
<dbReference type="InterPro" id="IPR000073">
    <property type="entry name" value="AB_hydrolase_1"/>
</dbReference>
<accession>A0A167LSI3</accession>
<evidence type="ECO:0000313" key="4">
    <source>
        <dbReference type="EMBL" id="OAA53447.1"/>
    </source>
</evidence>
<sequence>MWHITPFFFAAAWVHLTSAQCAPPHQNQIRWVNCSQNVPSTLDVTDVDLARLPPELHCGRIAVPMDYARPQGPNNTIELNIAMIRPPKPNGVLFVNTGGSDPVAVVAWQIALNQTTTFSSLSDYYDLMFMDIRGTFGSNPLNVSLEVAAGVSLTCPTNKTEFQASKQSSAAFFQSWIENSTPPGIVQFVSTKEVVQDYEQIRKALGYSKIHFLGESYGTFRGQKYAMAYPNRVGHFALDSGVPFGMSLFDEAQAHVLSGDRALLRADAFCQNDPSCPFYSEGAGSVPKAVQSIFSTLPCIEPEPIPLAFLQQAVYGLLANGGLPDFPLLLRALEDARNGNCTTLLGDSPLSVESVVAIPLECGDRGAVRPLFLVPAYPNAFANTTTVVSEYNKVTFDEFSASYRAGLEKDTTGIAYTQTWQLQLACLGWPFPAAADTHGAVHKEMLLVTADYDSTAATEWTSYIWENVARAASLVVRHGDGHISYQLPDAPSSLITREYLRTGVLPKPRDDALCSVHAPRTRRGPIPNPYLVQTGRAAGDIAEN</sequence>
<dbReference type="EMBL" id="AZHD01000029">
    <property type="protein sequence ID" value="OAA53447.1"/>
    <property type="molecule type" value="Genomic_DNA"/>
</dbReference>
<reference evidence="4 5" key="1">
    <citation type="journal article" date="2016" name="Genome Biol. Evol.">
        <title>Divergent and convergent evolution of fungal pathogenicity.</title>
        <authorList>
            <person name="Shang Y."/>
            <person name="Xiao G."/>
            <person name="Zheng P."/>
            <person name="Cen K."/>
            <person name="Zhan S."/>
            <person name="Wang C."/>
        </authorList>
    </citation>
    <scope>NUCLEOTIDE SEQUENCE [LARGE SCALE GENOMIC DNA]</scope>
    <source>
        <strain evidence="4 5">RCEF 264</strain>
    </source>
</reference>
<feature type="domain" description="AB hydrolase-1" evidence="2">
    <location>
        <begin position="190"/>
        <end position="269"/>
    </location>
</feature>
<feature type="chain" id="PRO_5007889971" evidence="1">
    <location>
        <begin position="20"/>
        <end position="544"/>
    </location>
</feature>
<evidence type="ECO:0000259" key="3">
    <source>
        <dbReference type="Pfam" id="PF08386"/>
    </source>
</evidence>
<dbReference type="InterPro" id="IPR029058">
    <property type="entry name" value="AB_hydrolase_fold"/>
</dbReference>
<proteinExistence type="predicted"/>
<organism evidence="4 5">
    <name type="scientific">Niveomyces insectorum RCEF 264</name>
    <dbReference type="NCBI Taxonomy" id="1081102"/>
    <lineage>
        <taxon>Eukaryota</taxon>
        <taxon>Fungi</taxon>
        <taxon>Dikarya</taxon>
        <taxon>Ascomycota</taxon>
        <taxon>Pezizomycotina</taxon>
        <taxon>Sordariomycetes</taxon>
        <taxon>Hypocreomycetidae</taxon>
        <taxon>Hypocreales</taxon>
        <taxon>Cordycipitaceae</taxon>
        <taxon>Niveomyces</taxon>
    </lineage>
</organism>
<dbReference type="Pfam" id="PF00561">
    <property type="entry name" value="Abhydrolase_1"/>
    <property type="match status" value="1"/>
</dbReference>
<evidence type="ECO:0000259" key="2">
    <source>
        <dbReference type="Pfam" id="PF00561"/>
    </source>
</evidence>